<dbReference type="AlphaFoldDB" id="A0A139XEW3"/>
<dbReference type="Pfam" id="PF01850">
    <property type="entry name" value="PIN"/>
    <property type="match status" value="1"/>
</dbReference>
<dbReference type="SUPFAM" id="SSF88723">
    <property type="entry name" value="PIN domain-like"/>
    <property type="match status" value="1"/>
</dbReference>
<comment type="caution">
    <text evidence="2">The sequence shown here is derived from an EMBL/GenBank/DDBJ whole genome shotgun (WGS) entry which is preliminary data.</text>
</comment>
<evidence type="ECO:0000313" key="3">
    <source>
        <dbReference type="Proteomes" id="UP000076925"/>
    </source>
</evidence>
<gene>
    <name evidence="2" type="ORF">WA1_14120</name>
</gene>
<dbReference type="OrthoDB" id="582391at2"/>
<feature type="domain" description="PIN" evidence="1">
    <location>
        <begin position="9"/>
        <end position="123"/>
    </location>
</feature>
<name>A0A139XEW3_9CYAN</name>
<dbReference type="EMBL" id="ANNX02000016">
    <property type="protein sequence ID" value="KYC43227.1"/>
    <property type="molecule type" value="Genomic_DNA"/>
</dbReference>
<dbReference type="InterPro" id="IPR002716">
    <property type="entry name" value="PIN_dom"/>
</dbReference>
<evidence type="ECO:0000259" key="1">
    <source>
        <dbReference type="SMART" id="SM00670"/>
    </source>
</evidence>
<reference evidence="2 3" key="1">
    <citation type="journal article" date="2013" name="Genome Biol. Evol.">
        <title>Genomes of Stigonematalean cyanobacteria (subsection V) and the evolution of oxygenic photosynthesis from prokaryotes to plastids.</title>
        <authorList>
            <person name="Dagan T."/>
            <person name="Roettger M."/>
            <person name="Stucken K."/>
            <person name="Landan G."/>
            <person name="Koch R."/>
            <person name="Major P."/>
            <person name="Gould S.B."/>
            <person name="Goremykin V.V."/>
            <person name="Rippka R."/>
            <person name="Tandeau de Marsac N."/>
            <person name="Gugger M."/>
            <person name="Lockhart P.J."/>
            <person name="Allen J.F."/>
            <person name="Brune I."/>
            <person name="Maus I."/>
            <person name="Puhler A."/>
            <person name="Martin W.F."/>
        </authorList>
    </citation>
    <scope>NUCLEOTIDE SEQUENCE [LARGE SCALE GENOMIC DNA]</scope>
    <source>
        <strain evidence="2 3">PCC 7110</strain>
    </source>
</reference>
<protein>
    <submittedName>
        <fullName evidence="2">Twitching motility protein PilT</fullName>
    </submittedName>
</protein>
<proteinExistence type="predicted"/>
<accession>A0A139XEW3</accession>
<dbReference type="Gene3D" id="3.40.50.1010">
    <property type="entry name" value="5'-nuclease"/>
    <property type="match status" value="1"/>
</dbReference>
<dbReference type="Proteomes" id="UP000076925">
    <property type="component" value="Unassembled WGS sequence"/>
</dbReference>
<organism evidence="2 3">
    <name type="scientific">Scytonema hofmannii PCC 7110</name>
    <dbReference type="NCBI Taxonomy" id="128403"/>
    <lineage>
        <taxon>Bacteria</taxon>
        <taxon>Bacillati</taxon>
        <taxon>Cyanobacteriota</taxon>
        <taxon>Cyanophyceae</taxon>
        <taxon>Nostocales</taxon>
        <taxon>Scytonemataceae</taxon>
        <taxon>Scytonema</taxon>
    </lineage>
</organism>
<dbReference type="SMART" id="SM00670">
    <property type="entry name" value="PINc"/>
    <property type="match status" value="1"/>
</dbReference>
<sequence>MQQQSNGRLCVFLDTNVLAAYLRGEPPISQIFSNEVLKRVRFAINPIVLQELFFLAETHKYPEILDNLQAEVSMLPLNLERAEEYLQQANTLRNLLAHSNDILILSSAADCDYLVTYDRALRSLPTSKPQIVTPEQLLSQLGTKV</sequence>
<dbReference type="InterPro" id="IPR029060">
    <property type="entry name" value="PIN-like_dom_sf"/>
</dbReference>
<keyword evidence="3" id="KW-1185">Reference proteome</keyword>
<dbReference type="RefSeq" id="WP_017747711.1">
    <property type="nucleotide sequence ID" value="NZ_KQ976354.1"/>
</dbReference>
<evidence type="ECO:0000313" key="2">
    <source>
        <dbReference type="EMBL" id="KYC43227.1"/>
    </source>
</evidence>